<evidence type="ECO:0000256" key="3">
    <source>
        <dbReference type="ARBA" id="ARBA00005350"/>
    </source>
</evidence>
<evidence type="ECO:0000256" key="7">
    <source>
        <dbReference type="ARBA" id="ARBA00022989"/>
    </source>
</evidence>
<evidence type="ECO:0000256" key="10">
    <source>
        <dbReference type="ARBA" id="ARBA00023288"/>
    </source>
</evidence>
<dbReference type="GO" id="GO:0017128">
    <property type="term" value="F:phospholipid scramblase activity"/>
    <property type="evidence" value="ECO:0007669"/>
    <property type="project" value="InterPro"/>
</dbReference>
<keyword evidence="9 11" id="KW-0564">Palmitate</keyword>
<comment type="function">
    <text evidence="11">May mediate accelerated ATP-independent bidirectional transbilayer migration of phospholipids upon binding calcium ions that results in a loss of phospholipid asymmetry in the plasma membrane.</text>
</comment>
<keyword evidence="7" id="KW-1133">Transmembrane helix</keyword>
<dbReference type="RefSeq" id="XP_032339986.1">
    <property type="nucleotide sequence ID" value="XM_032484095.1"/>
</dbReference>
<evidence type="ECO:0000313" key="14">
    <source>
        <dbReference type="RefSeq" id="XP_032339986.1"/>
    </source>
</evidence>
<comment type="similarity">
    <text evidence="3 11">Belongs to the phospholipid scramblase family.</text>
</comment>
<keyword evidence="10 11" id="KW-0449">Lipoprotein</keyword>
<dbReference type="Pfam" id="PF03803">
    <property type="entry name" value="Scramblase"/>
    <property type="match status" value="1"/>
</dbReference>
<dbReference type="GO" id="GO:0005886">
    <property type="term" value="C:plasma membrane"/>
    <property type="evidence" value="ECO:0007669"/>
    <property type="project" value="TreeGrafter"/>
</dbReference>
<gene>
    <name evidence="14" type="primary">LOC102514273</name>
</gene>
<feature type="region of interest" description="Disordered" evidence="12">
    <location>
        <begin position="1"/>
        <end position="86"/>
    </location>
</feature>
<dbReference type="GeneID" id="102514273"/>
<dbReference type="AlphaFoldDB" id="A0A8B8TCM3"/>
<evidence type="ECO:0000256" key="4">
    <source>
        <dbReference type="ARBA" id="ARBA00022553"/>
    </source>
</evidence>
<keyword evidence="5" id="KW-0812">Transmembrane</keyword>
<evidence type="ECO:0000256" key="1">
    <source>
        <dbReference type="ARBA" id="ARBA00001913"/>
    </source>
</evidence>
<evidence type="ECO:0000256" key="5">
    <source>
        <dbReference type="ARBA" id="ARBA00022692"/>
    </source>
</evidence>
<reference evidence="13" key="1">
    <citation type="submission" date="2025-05" db="UniProtKB">
        <authorList>
            <consortium name="RefSeq"/>
        </authorList>
    </citation>
    <scope>NUCLEOTIDE SEQUENCE [LARGE SCALE GENOMIC DNA]</scope>
</reference>
<evidence type="ECO:0000256" key="9">
    <source>
        <dbReference type="ARBA" id="ARBA00023139"/>
    </source>
</evidence>
<feature type="compositionally biased region" description="Polar residues" evidence="12">
    <location>
        <begin position="1"/>
        <end position="10"/>
    </location>
</feature>
<dbReference type="InterPro" id="IPR005552">
    <property type="entry name" value="Scramblase"/>
</dbReference>
<reference evidence="14" key="2">
    <citation type="submission" date="2025-08" db="UniProtKB">
        <authorList>
            <consortium name="RefSeq"/>
        </authorList>
    </citation>
    <scope>IDENTIFICATION</scope>
    <source>
        <tissue evidence="14">Ear skin</tissue>
    </source>
</reference>
<evidence type="ECO:0000256" key="2">
    <source>
        <dbReference type="ARBA" id="ARBA00004606"/>
    </source>
</evidence>
<dbReference type="Proteomes" id="UP000694856">
    <property type="component" value="Chromosome 1"/>
</dbReference>
<keyword evidence="13" id="KW-1185">Reference proteome</keyword>
<evidence type="ECO:0000256" key="11">
    <source>
        <dbReference type="RuleBase" id="RU363116"/>
    </source>
</evidence>
<protein>
    <recommendedName>
        <fullName evidence="11">Phospholipid scramblase</fullName>
    </recommendedName>
</protein>
<proteinExistence type="inferred from homology"/>
<organism evidence="13 14">
    <name type="scientific">Camelus ferus</name>
    <name type="common">Wild bactrian camel</name>
    <name type="synonym">Camelus bactrianus ferus</name>
    <dbReference type="NCBI Taxonomy" id="419612"/>
    <lineage>
        <taxon>Eukaryota</taxon>
        <taxon>Metazoa</taxon>
        <taxon>Chordata</taxon>
        <taxon>Craniata</taxon>
        <taxon>Vertebrata</taxon>
        <taxon>Euteleostomi</taxon>
        <taxon>Mammalia</taxon>
        <taxon>Eutheria</taxon>
        <taxon>Laurasiatheria</taxon>
        <taxon>Artiodactyla</taxon>
        <taxon>Tylopoda</taxon>
        <taxon>Camelidae</taxon>
        <taxon>Camelus</taxon>
    </lineage>
</organism>
<comment type="cofactor">
    <cofactor evidence="1 11">
        <name>Ca(2+)</name>
        <dbReference type="ChEBI" id="CHEBI:29108"/>
    </cofactor>
</comment>
<dbReference type="KEGG" id="cfr:102514273"/>
<name>A0A8B8TCM3_CAMFR</name>
<evidence type="ECO:0000256" key="8">
    <source>
        <dbReference type="ARBA" id="ARBA00023136"/>
    </source>
</evidence>
<evidence type="ECO:0000313" key="13">
    <source>
        <dbReference type="Proteomes" id="UP000694856"/>
    </source>
</evidence>
<evidence type="ECO:0000256" key="12">
    <source>
        <dbReference type="SAM" id="MobiDB-lite"/>
    </source>
</evidence>
<dbReference type="PANTHER" id="PTHR23248:SF38">
    <property type="entry name" value="PHOSPHOLIPID SCRAMBLASE 1"/>
    <property type="match status" value="1"/>
</dbReference>
<comment type="subcellular location">
    <subcellularLocation>
        <location evidence="2">Membrane</location>
        <topology evidence="2">Single-pass type II membrane protein</topology>
    </subcellularLocation>
</comment>
<keyword evidence="4" id="KW-0597">Phosphoprotein</keyword>
<sequence>MDNQNMQMNASHPGAYLPPGYSPEYPSAAFQASPGHIGYPTPHTDNSETQDENPVPQNDYPKTKAENPCSKAGNSKTQAEYPGPKAGYTGTQTDYLVLPAGYSGSCPVGSPIQYQPVPLRPGVPAGLPWIPALPPSPDCPPGLEYLNQIDQIQIHQQIELTEVIIRIETNNKYEIKNSLGQRIYFAAEDTDCCTRYFCGAFRPFTMRILDLIGREVITLERPLRINWLCFPCCLQEIEIHAPPGIPIGYVTQIRHLFLPKFRIQNEKRKDILRITGPCFMCSFCGDVDFEIKSLEEKNVVGKISKQFTGIVREIFTNYSNFSIQFPSNADVKMKAVVLGACFLLDFMFYENTGCSKILTAGLL</sequence>
<evidence type="ECO:0000256" key="6">
    <source>
        <dbReference type="ARBA" id="ARBA00022837"/>
    </source>
</evidence>
<keyword evidence="6 11" id="KW-0106">Calcium</keyword>
<keyword evidence="8" id="KW-0472">Membrane</keyword>
<accession>A0A8B8TCM3</accession>
<dbReference type="PANTHER" id="PTHR23248">
    <property type="entry name" value="PHOSPHOLIPID SCRAMBLASE-RELATED"/>
    <property type="match status" value="1"/>
</dbReference>